<dbReference type="InterPro" id="IPR011009">
    <property type="entry name" value="Kinase-like_dom_sf"/>
</dbReference>
<dbReference type="GO" id="GO:0005524">
    <property type="term" value="F:ATP binding"/>
    <property type="evidence" value="ECO:0007669"/>
    <property type="project" value="UniProtKB-UniRule"/>
</dbReference>
<dbReference type="PROSITE" id="PS51285">
    <property type="entry name" value="AGC_KINASE_CTER"/>
    <property type="match status" value="1"/>
</dbReference>
<dbReference type="EMBL" id="QUTH01004636">
    <property type="protein sequence ID" value="RHZ12864.1"/>
    <property type="molecule type" value="Genomic_DNA"/>
</dbReference>
<sequence length="311" mass="35250">KKGTSVDDFEFLRVIGKGTFGKVLMVRHNKTDGIYAMKIISKQFLVDMDSVKYMKSERNIMTKINHPFVIGLEFAFQTESKVYLVMEYQPGGELFSHLKKEGLLMEVRVMAVDWWSLGALAYEMLIGHPPFETKTKNRKELHKKILTAKLVLPKWLSSDAHSLLKSLLERNVDKRLGGGKSSMFVVRGVQALKCHPFFRTIDWIAMAQMRIPPPMVPRVTHAADTQNFDAEFTELPPTDLACGDFDGDNETFRGFSFCGRHELLEVVDDVESLVLHRTRAMSRRASKELLEVLHVEPSTETAAAAAWTIGC</sequence>
<dbReference type="SMART" id="SM00133">
    <property type="entry name" value="S_TK_X"/>
    <property type="match status" value="1"/>
</dbReference>
<evidence type="ECO:0000259" key="9">
    <source>
        <dbReference type="PROSITE" id="PS51285"/>
    </source>
</evidence>
<evidence type="ECO:0000256" key="7">
    <source>
        <dbReference type="PROSITE-ProRule" id="PRU10141"/>
    </source>
</evidence>
<dbReference type="GO" id="GO:0004674">
    <property type="term" value="F:protein serine/threonine kinase activity"/>
    <property type="evidence" value="ECO:0007669"/>
    <property type="project" value="UniProtKB-KW"/>
</dbReference>
<dbReference type="FunFam" id="3.30.200.20:FF:000537">
    <property type="entry name" value="Non-specific serine/threonine protein kinase"/>
    <property type="match status" value="1"/>
</dbReference>
<dbReference type="InterPro" id="IPR017441">
    <property type="entry name" value="Protein_kinase_ATP_BS"/>
</dbReference>
<evidence type="ECO:0000313" key="11">
    <source>
        <dbReference type="Proteomes" id="UP000285430"/>
    </source>
</evidence>
<evidence type="ECO:0000259" key="8">
    <source>
        <dbReference type="PROSITE" id="PS50011"/>
    </source>
</evidence>
<keyword evidence="1" id="KW-0723">Serine/threonine-protein kinase</keyword>
<evidence type="ECO:0000256" key="2">
    <source>
        <dbReference type="ARBA" id="ARBA00022553"/>
    </source>
</evidence>
<dbReference type="SUPFAM" id="SSF56112">
    <property type="entry name" value="Protein kinase-like (PK-like)"/>
    <property type="match status" value="1"/>
</dbReference>
<keyword evidence="2" id="KW-0597">Phosphoprotein</keyword>
<name>A0A418EGK4_APHAT</name>
<dbReference type="Gene3D" id="3.30.200.20">
    <property type="entry name" value="Phosphorylase Kinase, domain 1"/>
    <property type="match status" value="2"/>
</dbReference>
<reference evidence="10 11" key="1">
    <citation type="submission" date="2018-08" db="EMBL/GenBank/DDBJ databases">
        <title>Aphanomyces genome sequencing and annotation.</title>
        <authorList>
            <person name="Minardi D."/>
            <person name="Oidtmann B."/>
            <person name="Van Der Giezen M."/>
            <person name="Studholme D.J."/>
        </authorList>
    </citation>
    <scope>NUCLEOTIDE SEQUENCE [LARGE SCALE GENOMIC DNA]</scope>
    <source>
        <strain evidence="10 11">Da</strain>
    </source>
</reference>
<organism evidence="10 11">
    <name type="scientific">Aphanomyces astaci</name>
    <name type="common">Crayfish plague agent</name>
    <dbReference type="NCBI Taxonomy" id="112090"/>
    <lineage>
        <taxon>Eukaryota</taxon>
        <taxon>Sar</taxon>
        <taxon>Stramenopiles</taxon>
        <taxon>Oomycota</taxon>
        <taxon>Saprolegniomycetes</taxon>
        <taxon>Saprolegniales</taxon>
        <taxon>Verrucalvaceae</taxon>
        <taxon>Aphanomyces</taxon>
    </lineage>
</organism>
<feature type="domain" description="AGC-kinase C-terminal" evidence="9">
    <location>
        <begin position="199"/>
        <end position="267"/>
    </location>
</feature>
<gene>
    <name evidence="10" type="ORF">DYB37_010094</name>
</gene>
<evidence type="ECO:0000256" key="5">
    <source>
        <dbReference type="ARBA" id="ARBA00022777"/>
    </source>
</evidence>
<dbReference type="InterPro" id="IPR000961">
    <property type="entry name" value="AGC-kinase_C"/>
</dbReference>
<dbReference type="AlphaFoldDB" id="A0A418EGK4"/>
<evidence type="ECO:0000313" key="10">
    <source>
        <dbReference type="EMBL" id="RHZ12864.1"/>
    </source>
</evidence>
<evidence type="ECO:0000256" key="3">
    <source>
        <dbReference type="ARBA" id="ARBA00022679"/>
    </source>
</evidence>
<keyword evidence="5" id="KW-0418">Kinase</keyword>
<evidence type="ECO:0000256" key="1">
    <source>
        <dbReference type="ARBA" id="ARBA00022527"/>
    </source>
</evidence>
<dbReference type="Gene3D" id="1.10.510.10">
    <property type="entry name" value="Transferase(Phosphotransferase) domain 1"/>
    <property type="match status" value="1"/>
</dbReference>
<keyword evidence="4 7" id="KW-0547">Nucleotide-binding</keyword>
<dbReference type="InterPro" id="IPR000719">
    <property type="entry name" value="Prot_kinase_dom"/>
</dbReference>
<comment type="caution">
    <text evidence="10">The sequence shown here is derived from an EMBL/GenBank/DDBJ whole genome shotgun (WGS) entry which is preliminary data.</text>
</comment>
<accession>A0A418EGK4</accession>
<protein>
    <recommendedName>
        <fullName evidence="12">Protein kinase domain-containing protein</fullName>
    </recommendedName>
</protein>
<keyword evidence="6 7" id="KW-0067">ATP-binding</keyword>
<dbReference type="PANTHER" id="PTHR24351">
    <property type="entry name" value="RIBOSOMAL PROTEIN S6 KINASE"/>
    <property type="match status" value="1"/>
</dbReference>
<keyword evidence="3" id="KW-0808">Transferase</keyword>
<feature type="domain" description="Protein kinase" evidence="8">
    <location>
        <begin position="9"/>
        <end position="311"/>
    </location>
</feature>
<proteinExistence type="predicted"/>
<dbReference type="Pfam" id="PF00433">
    <property type="entry name" value="Pkinase_C"/>
    <property type="match status" value="1"/>
</dbReference>
<evidence type="ECO:0008006" key="12">
    <source>
        <dbReference type="Google" id="ProtNLM"/>
    </source>
</evidence>
<evidence type="ECO:0000256" key="4">
    <source>
        <dbReference type="ARBA" id="ARBA00022741"/>
    </source>
</evidence>
<dbReference type="InterPro" id="IPR017892">
    <property type="entry name" value="Pkinase_C"/>
</dbReference>
<dbReference type="PROSITE" id="PS00107">
    <property type="entry name" value="PROTEIN_KINASE_ATP"/>
    <property type="match status" value="1"/>
</dbReference>
<dbReference type="Proteomes" id="UP000285430">
    <property type="component" value="Unassembled WGS sequence"/>
</dbReference>
<dbReference type="Pfam" id="PF00069">
    <property type="entry name" value="Pkinase"/>
    <property type="match status" value="2"/>
</dbReference>
<dbReference type="VEuPathDB" id="FungiDB:H257_15430"/>
<dbReference type="PROSITE" id="PS50011">
    <property type="entry name" value="PROTEIN_KINASE_DOM"/>
    <property type="match status" value="1"/>
</dbReference>
<evidence type="ECO:0000256" key="6">
    <source>
        <dbReference type="ARBA" id="ARBA00022840"/>
    </source>
</evidence>
<feature type="binding site" evidence="7">
    <location>
        <position position="38"/>
    </location>
    <ligand>
        <name>ATP</name>
        <dbReference type="ChEBI" id="CHEBI:30616"/>
    </ligand>
</feature>
<dbReference type="SMART" id="SM00220">
    <property type="entry name" value="S_TKc"/>
    <property type="match status" value="1"/>
</dbReference>
<feature type="non-terminal residue" evidence="10">
    <location>
        <position position="1"/>
    </location>
</feature>